<dbReference type="InterPro" id="IPR036116">
    <property type="entry name" value="FN3_sf"/>
</dbReference>
<evidence type="ECO:0000313" key="17">
    <source>
        <dbReference type="EnsemblMetazoa" id="CLYHEMP017239.1"/>
    </source>
</evidence>
<feature type="domain" description="Tyrosine-protein phosphatase" evidence="13">
    <location>
        <begin position="1601"/>
        <end position="1857"/>
    </location>
</feature>
<evidence type="ECO:0000256" key="7">
    <source>
        <dbReference type="ARBA" id="ARBA00022912"/>
    </source>
</evidence>
<dbReference type="PROSITE" id="PS00383">
    <property type="entry name" value="TYR_PHOSPHATASE_1"/>
    <property type="match status" value="1"/>
</dbReference>
<reference evidence="17" key="1">
    <citation type="submission" date="2021-01" db="UniProtKB">
        <authorList>
            <consortium name="EnsemblMetazoa"/>
        </authorList>
    </citation>
    <scope>IDENTIFICATION</scope>
</reference>
<dbReference type="FunFam" id="3.90.190.10:FF:000102">
    <property type="entry name" value="Receptor-type tyrosine-protein phosphatase"/>
    <property type="match status" value="1"/>
</dbReference>
<evidence type="ECO:0000256" key="11">
    <source>
        <dbReference type="ARBA" id="ARBA00051722"/>
    </source>
</evidence>
<evidence type="ECO:0000256" key="4">
    <source>
        <dbReference type="ARBA" id="ARBA00022692"/>
    </source>
</evidence>
<evidence type="ECO:0000256" key="10">
    <source>
        <dbReference type="ARBA" id="ARBA00023180"/>
    </source>
</evidence>
<dbReference type="EnsemblMetazoa" id="CLYHEMT017239.1">
    <property type="protein sequence ID" value="CLYHEMP017239.1"/>
    <property type="gene ID" value="CLYHEMG017239"/>
</dbReference>
<evidence type="ECO:0000259" key="16">
    <source>
        <dbReference type="PROSITE" id="PS50853"/>
    </source>
</evidence>
<evidence type="ECO:0000256" key="8">
    <source>
        <dbReference type="ARBA" id="ARBA00022989"/>
    </source>
</evidence>
<dbReference type="GO" id="GO:0020037">
    <property type="term" value="F:heme binding"/>
    <property type="evidence" value="ECO:0007669"/>
    <property type="project" value="InterPro"/>
</dbReference>
<dbReference type="GO" id="GO:0051539">
    <property type="term" value="F:4 iron, 4 sulfur cluster binding"/>
    <property type="evidence" value="ECO:0007669"/>
    <property type="project" value="UniProtKB-KW"/>
</dbReference>
<dbReference type="Gene3D" id="2.60.40.10">
    <property type="entry name" value="Immunoglobulins"/>
    <property type="match status" value="5"/>
</dbReference>
<dbReference type="CDD" id="cd00047">
    <property type="entry name" value="PTPc"/>
    <property type="match status" value="1"/>
</dbReference>
<dbReference type="Pfam" id="PF00041">
    <property type="entry name" value="fn3"/>
    <property type="match status" value="3"/>
</dbReference>
<evidence type="ECO:0000259" key="15">
    <source>
        <dbReference type="PROSITE" id="PS50835"/>
    </source>
</evidence>
<feature type="domain" description="Fibronectin type-III" evidence="16">
    <location>
        <begin position="980"/>
        <end position="1075"/>
    </location>
</feature>
<evidence type="ECO:0000256" key="6">
    <source>
        <dbReference type="ARBA" id="ARBA00022801"/>
    </source>
</evidence>
<dbReference type="PROSITE" id="PS50835">
    <property type="entry name" value="IG_LIKE"/>
    <property type="match status" value="1"/>
</dbReference>
<proteinExistence type="predicted"/>
<evidence type="ECO:0000256" key="12">
    <source>
        <dbReference type="SAM" id="Phobius"/>
    </source>
</evidence>
<evidence type="ECO:0000256" key="5">
    <source>
        <dbReference type="ARBA" id="ARBA00022729"/>
    </source>
</evidence>
<dbReference type="Pfam" id="PF00102">
    <property type="entry name" value="Y_phosphatase"/>
    <property type="match status" value="2"/>
</dbReference>
<keyword evidence="9 12" id="KW-0472">Membrane</keyword>
<dbReference type="InterPro" id="IPR029021">
    <property type="entry name" value="Prot-tyrosine_phosphatase-like"/>
</dbReference>
<evidence type="ECO:0000259" key="14">
    <source>
        <dbReference type="PROSITE" id="PS50056"/>
    </source>
</evidence>
<keyword evidence="18" id="KW-1185">Reference proteome</keyword>
<keyword evidence="5" id="KW-0732">Signal</keyword>
<feature type="domain" description="Tyrosine-protein phosphatase" evidence="13">
    <location>
        <begin position="1890"/>
        <end position="2152"/>
    </location>
</feature>
<dbReference type="SMART" id="SM00060">
    <property type="entry name" value="FN3"/>
    <property type="match status" value="5"/>
</dbReference>
<comment type="catalytic activity">
    <reaction evidence="11">
        <text>O-phospho-L-tyrosyl-[protein] + H2O = L-tyrosyl-[protein] + phosphate</text>
        <dbReference type="Rhea" id="RHEA:10684"/>
        <dbReference type="Rhea" id="RHEA-COMP:10136"/>
        <dbReference type="Rhea" id="RHEA-COMP:20101"/>
        <dbReference type="ChEBI" id="CHEBI:15377"/>
        <dbReference type="ChEBI" id="CHEBI:43474"/>
        <dbReference type="ChEBI" id="CHEBI:46858"/>
        <dbReference type="ChEBI" id="CHEBI:61978"/>
        <dbReference type="EC" id="3.1.3.48"/>
    </reaction>
</comment>
<keyword evidence="4 12" id="KW-0812">Transmembrane</keyword>
<dbReference type="GO" id="GO:0016491">
    <property type="term" value="F:oxidoreductase activity"/>
    <property type="evidence" value="ECO:0007669"/>
    <property type="project" value="InterPro"/>
</dbReference>
<dbReference type="PRINTS" id="PR00700">
    <property type="entry name" value="PRTYPHPHTASE"/>
</dbReference>
<name>A0A7M5X4B4_9CNID</name>
<dbReference type="InterPro" id="IPR013783">
    <property type="entry name" value="Ig-like_fold"/>
</dbReference>
<sequence length="2164" mass="245444">EITSAIRKDRYRYLTDIHQFKTPFMAKEIIILPYQCANDPGENYGCGLRVDILGSAKNIGKFPRPKINDDGQTTECVSIYVANSDDVSIINNTQLTRGKDYTVVRNVTSHSTTGYRRLKVEFNDDRLKLFSPFNQTGDDLQKKSLYYYVMFECQAKFGSEAIYGEYRVKAYYEELPHPASNLTKTYKNRSTISFTWKTNTTGLHLKQLFYNFTIYSQDDGSIVRRLDAYDTESIEVSGLPQMKSYTLVLQLRNKYTYSLETTTIAFQTKGASEPLNIVTTDIQTTEASFSFDQPLHVNGDIVAYQTRCKGPGDELVSEILNINSFSGESVVRNLAPNRRYKCQIRALVTRHHIFGDWSDVVEFVTKRGEICQQILTKNVISSTRQTYNISIGQVMKITGFAIQGLPRFTNFTLKYSTDGDSNDMKNVLDASVMDGVTAEKRVFTTSVEEGNVQRFWFNDDVIEMQIIEFVFENPQPVDFIEVYGCTQFCSSILPSPSNIFDDQTSTMESNTQICSPSLYHLSFESHVTLSGLWMTSLVDEINESNFTLLETETQVQCGETNQIIEVKAEHQETGLMFWFPSKLRCRSIMINKTIGDACFNVSFVGCPSDCTRQLVSEVGLPNINMTLSSGDYGDSTLNNMNGGWVPENGDSERWLEACFPHPVYVTSVALQNAPDVTSRNKITYELTYGFTGFRKNYTDDGTSVIFDGPDTLYEASLQKLPTAITATCLRLKLRNVSVAVRWEIIGCLEGEQPSINQLPQITTPKGQQTSLQCLAQGQPGLNIEWSSQAGQLHKYTSENRDNVFRRFSDFEIIQQSNLTVHSNISYYIRDDSNNVSCVVDMETMTSATADCWLTFSCATFYERGLETSNLTSLVVTGFNASVARPKINETSFKTNTSLLMDWSPGSNTGSDFSIIGYNVTLATKQQDILYQDVHYGVDNQTQFVDNLQPYTVYTLAVSAFNRFRIYSPPAEYDFTTDEAAPSKITNITKEVATNSTLCISWKPPVPANGVLSKYTIEYKKTNTSDVLSVETMENRFVIRELKFDSHYLIRIRASTKENTLYGQWADWISFATLEGRPSQPLNLEFTTTSSSNVSSLLLKGVLSWKPPLHMNGRFQRYVIKFEGFKDYMAVQFTQKSETSQNNPGLSINLDPIYPGTKYRFEVFAVTGGGNGTRAVLEKDIPVAVPGRAVMETKGATMEGQKIEIYQIEQLTGPIAFYNFAIFTLVKGEKSGCFNTEKIQFESNITNPQTAESDGNLPLETVIIRKGITLVMIGEKAFPSKLDGDYEFCVRAVVIDEKTKEHFYGEPASIEIERRDLGIARTSPKRSLDTIQVPIPLGPTDTRYYFVIVNPAIEPLYDPKPSELSGYNEKKPDSAYISGVLTQYQSSYLVGNGKSFTIPDWQRNLRRRSTLTDGERQRSTLLHNDGETGTTYENIALKKGTNYAVLVRAHVDEDTYYSSPWILTNTTSDIVVTPVVTPEDDQTGLIAGVIVAFLLVALLAGAVFFYIRRKNGRRPSKSHLEKAVSLQPLGEDNQSYEGEPINTDFKKPLDVSEPMGAIVEPAKPVVVKPPSKVVINKKYKPIQLMDFSERCEELRKDSHHELSEEYKALHSGQLHDWSEAVIPEIRTKNRYANIVAYNHSRVKLKTLNDINSNYVNASFIHGYRKPNTYIASQGPNQASMNDFWQMIWEQEVSVIVMATNLVEKNKKKCECYWPQKGSIAYGSIVVTVNTMDTYADFVIRSFTLQQNNNKEIRTLQQYHYLSWPDHGVPEFPSDILSLRHKIRKDHPVNMTHSPILVHCSAGVGRTGTFICIDNLLQLAAEENIVDVFNFVNFMRTRRIHMVQTEEQYMFIYKSLLESFTCGITEIDVSRFGNEYQRLLRPNQNGTTKNGFHLQFERLNKVTNDLTEEETASANEAENVNKNRTSILPRDTSRVFLRASIYEEHHGSNYINAIFVNGYKQKDAFIATQHPLESTIIDFWKMVFEKEVSTIVMLNALYEEDQAYETFWPSSEESLVLNEMQVVCLSEDRSNIKETRRFELSHKDNAEKTLHTTLFNYVKWPHDGAPQNPSDIIQLLSSIEATQSENPEKPIIVICSDGAGRSGTFIAISILMEQLKLEHSIDVFQTIKKIRSTRPEFVQNEVQYQFCYNMIKEYMDSFSTYSNFTD</sequence>
<feature type="domain" description="Fibronectin type-III" evidence="16">
    <location>
        <begin position="1079"/>
        <end position="1187"/>
    </location>
</feature>
<feature type="transmembrane region" description="Helical" evidence="12">
    <location>
        <begin position="1484"/>
        <end position="1506"/>
    </location>
</feature>
<evidence type="ECO:0000256" key="1">
    <source>
        <dbReference type="ARBA" id="ARBA00004167"/>
    </source>
</evidence>
<feature type="domain" description="Fibronectin type-III" evidence="16">
    <location>
        <begin position="273"/>
        <end position="368"/>
    </location>
</feature>
<dbReference type="PANTHER" id="PTHR46957:SF3">
    <property type="entry name" value="CYTOKINE RECEPTOR"/>
    <property type="match status" value="1"/>
</dbReference>
<feature type="domain" description="Tyrosine specific protein phosphatases" evidence="14">
    <location>
        <begin position="1772"/>
        <end position="1848"/>
    </location>
</feature>
<organism evidence="17 18">
    <name type="scientific">Clytia hemisphaerica</name>
    <dbReference type="NCBI Taxonomy" id="252671"/>
    <lineage>
        <taxon>Eukaryota</taxon>
        <taxon>Metazoa</taxon>
        <taxon>Cnidaria</taxon>
        <taxon>Hydrozoa</taxon>
        <taxon>Hydroidolina</taxon>
        <taxon>Leptothecata</taxon>
        <taxon>Obeliida</taxon>
        <taxon>Clytiidae</taxon>
        <taxon>Clytia</taxon>
    </lineage>
</organism>
<dbReference type="InterPro" id="IPR000387">
    <property type="entry name" value="Tyr_Pase_dom"/>
</dbReference>
<dbReference type="PROSITE" id="PS00365">
    <property type="entry name" value="NIR_SIR"/>
    <property type="match status" value="1"/>
</dbReference>
<evidence type="ECO:0000256" key="9">
    <source>
        <dbReference type="ARBA" id="ARBA00023136"/>
    </source>
</evidence>
<keyword evidence="7" id="KW-0904">Protein phosphatase</keyword>
<dbReference type="InterPro" id="IPR003961">
    <property type="entry name" value="FN3_dom"/>
</dbReference>
<dbReference type="InterPro" id="IPR008979">
    <property type="entry name" value="Galactose-bd-like_sf"/>
</dbReference>
<evidence type="ECO:0000259" key="13">
    <source>
        <dbReference type="PROSITE" id="PS50055"/>
    </source>
</evidence>
<accession>A0A7M5X4B4</accession>
<dbReference type="InterPro" id="IPR003595">
    <property type="entry name" value="Tyr_Pase_cat"/>
</dbReference>
<dbReference type="InterPro" id="IPR007110">
    <property type="entry name" value="Ig-like_dom"/>
</dbReference>
<dbReference type="PROSITE" id="PS50853">
    <property type="entry name" value="FN3"/>
    <property type="match status" value="4"/>
</dbReference>
<keyword evidence="6" id="KW-0378">Hydrolase</keyword>
<dbReference type="PANTHER" id="PTHR46957">
    <property type="entry name" value="CYTOKINE RECEPTOR"/>
    <property type="match status" value="1"/>
</dbReference>
<dbReference type="OrthoDB" id="10253954at2759"/>
<dbReference type="CDD" id="cd00063">
    <property type="entry name" value="FN3"/>
    <property type="match status" value="4"/>
</dbReference>
<comment type="subcellular location">
    <subcellularLocation>
        <location evidence="1">Membrane</location>
        <topology evidence="1">Single-pass membrane protein</topology>
    </subcellularLocation>
</comment>
<feature type="domain" description="Fibronectin type-III" evidence="16">
    <location>
        <begin position="881"/>
        <end position="979"/>
    </location>
</feature>
<evidence type="ECO:0000313" key="18">
    <source>
        <dbReference type="Proteomes" id="UP000594262"/>
    </source>
</evidence>
<protein>
    <recommendedName>
        <fullName evidence="2">protein-tyrosine-phosphatase</fullName>
        <ecNumber evidence="2">3.1.3.48</ecNumber>
    </recommendedName>
</protein>
<feature type="domain" description="Tyrosine specific protein phosphatases" evidence="14">
    <location>
        <begin position="2068"/>
        <end position="2143"/>
    </location>
</feature>
<dbReference type="SUPFAM" id="SSF49785">
    <property type="entry name" value="Galactose-binding domain-like"/>
    <property type="match status" value="1"/>
</dbReference>
<keyword evidence="3" id="KW-0411">Iron-sulfur</keyword>
<dbReference type="InterPro" id="IPR006066">
    <property type="entry name" value="NO2/SO3_Rdtase_FeS/sirohaem_BS"/>
</dbReference>
<dbReference type="GO" id="GO:0004725">
    <property type="term" value="F:protein tyrosine phosphatase activity"/>
    <property type="evidence" value="ECO:0007669"/>
    <property type="project" value="UniProtKB-EC"/>
</dbReference>
<dbReference type="SMART" id="SM00404">
    <property type="entry name" value="PTPc_motif"/>
    <property type="match status" value="2"/>
</dbReference>
<dbReference type="EC" id="3.1.3.48" evidence="2"/>
<keyword evidence="3" id="KW-0408">Iron</keyword>
<dbReference type="PROSITE" id="PS50056">
    <property type="entry name" value="TYR_PHOSPHATASE_2"/>
    <property type="match status" value="2"/>
</dbReference>
<dbReference type="InterPro" id="IPR050713">
    <property type="entry name" value="RTP_Phos/Ushers"/>
</dbReference>
<evidence type="ECO:0000256" key="3">
    <source>
        <dbReference type="ARBA" id="ARBA00022485"/>
    </source>
</evidence>
<dbReference type="SUPFAM" id="SSF52799">
    <property type="entry name" value="(Phosphotyrosine protein) phosphatases II"/>
    <property type="match status" value="2"/>
</dbReference>
<dbReference type="InterPro" id="IPR016130">
    <property type="entry name" value="Tyr_Pase_AS"/>
</dbReference>
<dbReference type="Gene3D" id="2.60.120.260">
    <property type="entry name" value="Galactose-binding domain-like"/>
    <property type="match status" value="2"/>
</dbReference>
<keyword evidence="10" id="KW-0325">Glycoprotein</keyword>
<dbReference type="Gene3D" id="3.90.190.10">
    <property type="entry name" value="Protein tyrosine phosphatase superfamily"/>
    <property type="match status" value="2"/>
</dbReference>
<keyword evidence="3" id="KW-0479">Metal-binding</keyword>
<dbReference type="SMART" id="SM00194">
    <property type="entry name" value="PTPc"/>
    <property type="match status" value="2"/>
</dbReference>
<keyword evidence="3" id="KW-0004">4Fe-4S</keyword>
<dbReference type="InterPro" id="IPR000242">
    <property type="entry name" value="PTP_cat"/>
</dbReference>
<dbReference type="SUPFAM" id="SSF49265">
    <property type="entry name" value="Fibronectin type III"/>
    <property type="match status" value="3"/>
</dbReference>
<keyword evidence="8 12" id="KW-1133">Transmembrane helix</keyword>
<evidence type="ECO:0000256" key="2">
    <source>
        <dbReference type="ARBA" id="ARBA00013064"/>
    </source>
</evidence>
<dbReference type="PROSITE" id="PS50055">
    <property type="entry name" value="TYR_PHOSPHATASE_PTP"/>
    <property type="match status" value="2"/>
</dbReference>
<dbReference type="GO" id="GO:0016020">
    <property type="term" value="C:membrane"/>
    <property type="evidence" value="ECO:0007669"/>
    <property type="project" value="UniProtKB-SubCell"/>
</dbReference>
<dbReference type="Proteomes" id="UP000594262">
    <property type="component" value="Unplaced"/>
</dbReference>
<dbReference type="FunFam" id="3.90.190.10:FF:000062">
    <property type="entry name" value="Receptor-type tyrosine-protein phosphatase kappa"/>
    <property type="match status" value="1"/>
</dbReference>
<feature type="domain" description="Ig-like" evidence="15">
    <location>
        <begin position="753"/>
        <end position="848"/>
    </location>
</feature>